<evidence type="ECO:0000259" key="12">
    <source>
        <dbReference type="PROSITE" id="PS50111"/>
    </source>
</evidence>
<evidence type="ECO:0000256" key="10">
    <source>
        <dbReference type="PROSITE-ProRule" id="PRU00284"/>
    </source>
</evidence>
<dbReference type="PANTHER" id="PTHR32089">
    <property type="entry name" value="METHYL-ACCEPTING CHEMOTAXIS PROTEIN MCPB"/>
    <property type="match status" value="1"/>
</dbReference>
<comment type="similarity">
    <text evidence="9">Belongs to the methyl-accepting chemotaxis (MCP) protein family.</text>
</comment>
<dbReference type="SMART" id="SM00304">
    <property type="entry name" value="HAMP"/>
    <property type="match status" value="1"/>
</dbReference>
<evidence type="ECO:0000256" key="3">
    <source>
        <dbReference type="ARBA" id="ARBA00022500"/>
    </source>
</evidence>
<dbReference type="HOGENOM" id="CLU_000445_107_21_6"/>
<keyword evidence="5 11" id="KW-0812">Transmembrane</keyword>
<dbReference type="KEGG" id="psc:A458_04530"/>
<evidence type="ECO:0000256" key="7">
    <source>
        <dbReference type="ARBA" id="ARBA00023136"/>
    </source>
</evidence>
<dbReference type="Proteomes" id="UP000006063">
    <property type="component" value="Chromosome"/>
</dbReference>
<dbReference type="InterPro" id="IPR004089">
    <property type="entry name" value="MCPsignal_dom"/>
</dbReference>
<dbReference type="EMBL" id="CP003677">
    <property type="protein sequence ID" value="AFM32158.1"/>
    <property type="molecule type" value="Genomic_DNA"/>
</dbReference>
<feature type="transmembrane region" description="Helical" evidence="11">
    <location>
        <begin position="12"/>
        <end position="34"/>
    </location>
</feature>
<evidence type="ECO:0000256" key="4">
    <source>
        <dbReference type="ARBA" id="ARBA00022519"/>
    </source>
</evidence>
<evidence type="ECO:0000256" key="6">
    <source>
        <dbReference type="ARBA" id="ARBA00022989"/>
    </source>
</evidence>
<dbReference type="PATRIC" id="fig|1196835.3.peg.917"/>
<dbReference type="RefSeq" id="WP_014819309.1">
    <property type="nucleotide sequence ID" value="NC_018028.1"/>
</dbReference>
<organism evidence="15 16">
    <name type="scientific">Stutzerimonas stutzeri CCUG 29243</name>
    <dbReference type="NCBI Taxonomy" id="1196835"/>
    <lineage>
        <taxon>Bacteria</taxon>
        <taxon>Pseudomonadati</taxon>
        <taxon>Pseudomonadota</taxon>
        <taxon>Gammaproteobacteria</taxon>
        <taxon>Pseudomonadales</taxon>
        <taxon>Pseudomonadaceae</taxon>
        <taxon>Stutzerimonas</taxon>
    </lineage>
</organism>
<dbReference type="eggNOG" id="COG0840">
    <property type="taxonomic scope" value="Bacteria"/>
</dbReference>
<dbReference type="SMART" id="SM00283">
    <property type="entry name" value="MA"/>
    <property type="match status" value="1"/>
</dbReference>
<gene>
    <name evidence="15" type="ORF">A458_04530</name>
</gene>
<proteinExistence type="inferred from homology"/>
<feature type="domain" description="HAMP" evidence="14">
    <location>
        <begin position="214"/>
        <end position="268"/>
    </location>
</feature>
<dbReference type="PROSITE" id="PS50192">
    <property type="entry name" value="T_SNARE"/>
    <property type="match status" value="1"/>
</dbReference>
<sequence>MNRFFRRFRIGQRVWVLSLGFAVVVVLFTGWMVASLQRNLTDEKMAAVDAALTTAVRVMEHYEARVRSGELSLQEAQAAALDVIATIRYLGDHYLWINDMDYVWLMHPVSPQLVGRNLRDLQDKAGKPFVQQLVEGVRSNGSMRLEYHWPRPGATEAEPKLTEARGFKPWAWMVASGIHPADIDAAVNREVRPALLVGALILAALGGFSLLLIRSITGPLRETVATLERAAEGRTDLTVRLPTQGRDELAQMAGSFNTLMSAANGVVAQVGQANLRLLDASEELSQITSGAQLDAERQESETISLAAAMNEMLATVQEVARSASLAADSTRQTESEAAEGRRTVEQTMRQIADLAGDLSQARSVVERLAEDALGIGTVLDVINGVAEQTNLLALNAAIEAARAGEHGRGFAVVADEVRSLAQRTQRSTREIREIIERLQSGATTAVERMARTAQKAQSTVEQAAQAGESLNTIGAAVSTINDMNLQIATAAEEQTATADEINRSVNGIRDTASSAGQTVSRTRTASGELRLLAQELGGQIERLNA</sequence>
<dbReference type="SUPFAM" id="SSF58104">
    <property type="entry name" value="Methyl-accepting chemotaxis protein (MCP) signaling domain"/>
    <property type="match status" value="1"/>
</dbReference>
<name>I4CQ01_STUST</name>
<dbReference type="Gene3D" id="3.30.450.20">
    <property type="entry name" value="PAS domain"/>
    <property type="match status" value="1"/>
</dbReference>
<evidence type="ECO:0000259" key="14">
    <source>
        <dbReference type="PROSITE" id="PS50885"/>
    </source>
</evidence>
<accession>I4CQ01</accession>
<protein>
    <submittedName>
        <fullName evidence="15">Methyl-accepting chemotaxis sensory transducer with Cache sensor</fullName>
    </submittedName>
</protein>
<dbReference type="Gene3D" id="1.10.287.950">
    <property type="entry name" value="Methyl-accepting chemotaxis protein"/>
    <property type="match status" value="1"/>
</dbReference>
<dbReference type="InterPro" id="IPR000727">
    <property type="entry name" value="T_SNARE_dom"/>
</dbReference>
<dbReference type="PROSITE" id="PS50111">
    <property type="entry name" value="CHEMOTAXIS_TRANSDUC_2"/>
    <property type="match status" value="1"/>
</dbReference>
<dbReference type="CDD" id="cd06225">
    <property type="entry name" value="HAMP"/>
    <property type="match status" value="1"/>
</dbReference>
<evidence type="ECO:0000256" key="11">
    <source>
        <dbReference type="SAM" id="Phobius"/>
    </source>
</evidence>
<dbReference type="InterPro" id="IPR003660">
    <property type="entry name" value="HAMP_dom"/>
</dbReference>
<keyword evidence="6 11" id="KW-1133">Transmembrane helix</keyword>
<keyword evidence="2" id="KW-1003">Cell membrane</keyword>
<evidence type="ECO:0000313" key="15">
    <source>
        <dbReference type="EMBL" id="AFM32158.1"/>
    </source>
</evidence>
<dbReference type="PANTHER" id="PTHR32089:SF112">
    <property type="entry name" value="LYSOZYME-LIKE PROTEIN-RELATED"/>
    <property type="match status" value="1"/>
</dbReference>
<dbReference type="InterPro" id="IPR033480">
    <property type="entry name" value="sCache_2"/>
</dbReference>
<comment type="subcellular location">
    <subcellularLocation>
        <location evidence="1">Cell inner membrane</location>
        <topology evidence="1">Multi-pass membrane protein</topology>
    </subcellularLocation>
</comment>
<evidence type="ECO:0000256" key="8">
    <source>
        <dbReference type="ARBA" id="ARBA00023224"/>
    </source>
</evidence>
<dbReference type="CDD" id="cd11386">
    <property type="entry name" value="MCP_signal"/>
    <property type="match status" value="1"/>
</dbReference>
<dbReference type="GO" id="GO:0006935">
    <property type="term" value="P:chemotaxis"/>
    <property type="evidence" value="ECO:0007669"/>
    <property type="project" value="UniProtKB-KW"/>
</dbReference>
<dbReference type="SMART" id="SM01049">
    <property type="entry name" value="Cache_2"/>
    <property type="match status" value="1"/>
</dbReference>
<evidence type="ECO:0000256" key="9">
    <source>
        <dbReference type="ARBA" id="ARBA00029447"/>
    </source>
</evidence>
<dbReference type="AlphaFoldDB" id="I4CQ01"/>
<feature type="domain" description="T-SNARE coiled-coil homology" evidence="13">
    <location>
        <begin position="468"/>
        <end position="522"/>
    </location>
</feature>
<dbReference type="GO" id="GO:0005886">
    <property type="term" value="C:plasma membrane"/>
    <property type="evidence" value="ECO:0007669"/>
    <property type="project" value="UniProtKB-SubCell"/>
</dbReference>
<reference evidence="15 16" key="1">
    <citation type="journal article" date="2012" name="J. Bacteriol.">
        <title>Complete Genome Sequence of the Naphthalene-Degrading Bacterium Pseudomonas stutzeri AN10 (CCUG 29243).</title>
        <authorList>
            <person name="Brunet-Galmes I."/>
            <person name="Busquets A."/>
            <person name="Pena A."/>
            <person name="Gomila M."/>
            <person name="Nogales B."/>
            <person name="Garcia-Valdes E."/>
            <person name="Lalucat J."/>
            <person name="Bennasar A."/>
            <person name="Bosch R."/>
        </authorList>
    </citation>
    <scope>NUCLEOTIDE SEQUENCE [LARGE SCALE GENOMIC DNA]</scope>
    <source>
        <strain evidence="15 16">CCUG 29243</strain>
    </source>
</reference>
<dbReference type="PROSITE" id="PS50885">
    <property type="entry name" value="HAMP"/>
    <property type="match status" value="1"/>
</dbReference>
<dbReference type="Pfam" id="PF00015">
    <property type="entry name" value="MCPsignal"/>
    <property type="match status" value="1"/>
</dbReference>
<keyword evidence="8 10" id="KW-0807">Transducer</keyword>
<keyword evidence="3" id="KW-0145">Chemotaxis</keyword>
<evidence type="ECO:0000313" key="16">
    <source>
        <dbReference type="Proteomes" id="UP000006063"/>
    </source>
</evidence>
<evidence type="ECO:0000256" key="5">
    <source>
        <dbReference type="ARBA" id="ARBA00022692"/>
    </source>
</evidence>
<dbReference type="GO" id="GO:0007165">
    <property type="term" value="P:signal transduction"/>
    <property type="evidence" value="ECO:0007669"/>
    <property type="project" value="UniProtKB-KW"/>
</dbReference>
<keyword evidence="4" id="KW-0997">Cell inner membrane</keyword>
<dbReference type="Pfam" id="PF17200">
    <property type="entry name" value="sCache_2"/>
    <property type="match status" value="1"/>
</dbReference>
<feature type="domain" description="Methyl-accepting transducer" evidence="12">
    <location>
        <begin position="273"/>
        <end position="509"/>
    </location>
</feature>
<evidence type="ECO:0000256" key="2">
    <source>
        <dbReference type="ARBA" id="ARBA00022475"/>
    </source>
</evidence>
<dbReference type="Pfam" id="PF00672">
    <property type="entry name" value="HAMP"/>
    <property type="match status" value="1"/>
</dbReference>
<keyword evidence="7 11" id="KW-0472">Membrane</keyword>
<dbReference type="FunFam" id="1.10.287.950:FF:000001">
    <property type="entry name" value="Methyl-accepting chemotaxis sensory transducer"/>
    <property type="match status" value="1"/>
</dbReference>
<evidence type="ECO:0000256" key="1">
    <source>
        <dbReference type="ARBA" id="ARBA00004429"/>
    </source>
</evidence>
<evidence type="ECO:0000259" key="13">
    <source>
        <dbReference type="PROSITE" id="PS50192"/>
    </source>
</evidence>